<reference evidence="4 5" key="1">
    <citation type="journal article" date="2011" name="Stand. Genomic Sci.">
        <title>Complete genome sequence of Parvibaculum lavamentivorans type strain (DS-1(T)).</title>
        <authorList>
            <person name="Schleheck D."/>
            <person name="Weiss M."/>
            <person name="Pitluck S."/>
            <person name="Bruce D."/>
            <person name="Land M.L."/>
            <person name="Han S."/>
            <person name="Saunders E."/>
            <person name="Tapia R."/>
            <person name="Detter C."/>
            <person name="Brettin T."/>
            <person name="Han J."/>
            <person name="Woyke T."/>
            <person name="Goodwin L."/>
            <person name="Pennacchio L."/>
            <person name="Nolan M."/>
            <person name="Cook A.M."/>
            <person name="Kjelleberg S."/>
            <person name="Thomas T."/>
        </authorList>
    </citation>
    <scope>NUCLEOTIDE SEQUENCE [LARGE SCALE GENOMIC DNA]</scope>
    <source>
        <strain evidence="5">DS-1 / DSM 13023 / NCIMB 13966</strain>
    </source>
</reference>
<dbReference type="PANTHER" id="PTHR11941">
    <property type="entry name" value="ENOYL-COA HYDRATASE-RELATED"/>
    <property type="match status" value="1"/>
</dbReference>
<dbReference type="Gene3D" id="1.10.12.10">
    <property type="entry name" value="Lyase 2-enoyl-coa Hydratase, Chain A, domain 2"/>
    <property type="match status" value="1"/>
</dbReference>
<dbReference type="InterPro" id="IPR018376">
    <property type="entry name" value="Enoyl-CoA_hyd/isom_CS"/>
</dbReference>
<evidence type="ECO:0000256" key="1">
    <source>
        <dbReference type="ARBA" id="ARBA00005254"/>
    </source>
</evidence>
<evidence type="ECO:0000256" key="2">
    <source>
        <dbReference type="ARBA" id="ARBA00023239"/>
    </source>
</evidence>
<accession>A7HWE5</accession>
<evidence type="ECO:0000313" key="4">
    <source>
        <dbReference type="EMBL" id="ABS64228.1"/>
    </source>
</evidence>
<dbReference type="STRING" id="402881.Plav_2620"/>
<dbReference type="GO" id="GO:0016829">
    <property type="term" value="F:lyase activity"/>
    <property type="evidence" value="ECO:0007669"/>
    <property type="project" value="UniProtKB-KW"/>
</dbReference>
<gene>
    <name evidence="4" type="ordered locus">Plav_2620</name>
</gene>
<organism evidence="4 5">
    <name type="scientific">Parvibaculum lavamentivorans (strain DS-1 / DSM 13023 / NCIMB 13966)</name>
    <dbReference type="NCBI Taxonomy" id="402881"/>
    <lineage>
        <taxon>Bacteria</taxon>
        <taxon>Pseudomonadati</taxon>
        <taxon>Pseudomonadota</taxon>
        <taxon>Alphaproteobacteria</taxon>
        <taxon>Hyphomicrobiales</taxon>
        <taxon>Parvibaculaceae</taxon>
        <taxon>Parvibaculum</taxon>
    </lineage>
</organism>
<proteinExistence type="inferred from homology"/>
<dbReference type="AlphaFoldDB" id="A7HWE5"/>
<dbReference type="GO" id="GO:0006635">
    <property type="term" value="P:fatty acid beta-oxidation"/>
    <property type="evidence" value="ECO:0007669"/>
    <property type="project" value="TreeGrafter"/>
</dbReference>
<comment type="similarity">
    <text evidence="1 3">Belongs to the enoyl-CoA hydratase/isomerase family.</text>
</comment>
<dbReference type="CDD" id="cd06558">
    <property type="entry name" value="crotonase-like"/>
    <property type="match status" value="1"/>
</dbReference>
<keyword evidence="5" id="KW-1185">Reference proteome</keyword>
<dbReference type="EMBL" id="CP000774">
    <property type="protein sequence ID" value="ABS64228.1"/>
    <property type="molecule type" value="Genomic_DNA"/>
</dbReference>
<dbReference type="NCBIfam" id="NF004781">
    <property type="entry name" value="PRK06127.1"/>
    <property type="match status" value="1"/>
</dbReference>
<dbReference type="eggNOG" id="COG1024">
    <property type="taxonomic scope" value="Bacteria"/>
</dbReference>
<dbReference type="Gene3D" id="3.90.226.10">
    <property type="entry name" value="2-enoyl-CoA Hydratase, Chain A, domain 1"/>
    <property type="match status" value="1"/>
</dbReference>
<dbReference type="InterPro" id="IPR014748">
    <property type="entry name" value="Enoyl-CoA_hydra_C"/>
</dbReference>
<dbReference type="Proteomes" id="UP000006377">
    <property type="component" value="Chromosome"/>
</dbReference>
<dbReference type="HOGENOM" id="CLU_009834_7_3_5"/>
<dbReference type="GO" id="GO:0016853">
    <property type="term" value="F:isomerase activity"/>
    <property type="evidence" value="ECO:0007669"/>
    <property type="project" value="UniProtKB-KW"/>
</dbReference>
<dbReference type="InterPro" id="IPR029045">
    <property type="entry name" value="ClpP/crotonase-like_dom_sf"/>
</dbReference>
<dbReference type="RefSeq" id="WP_012111540.1">
    <property type="nucleotide sequence ID" value="NC_009719.1"/>
</dbReference>
<dbReference type="SUPFAM" id="SSF52096">
    <property type="entry name" value="ClpP/crotonase"/>
    <property type="match status" value="1"/>
</dbReference>
<keyword evidence="4" id="KW-0413">Isomerase</keyword>
<dbReference type="KEGG" id="pla:Plav_2620"/>
<dbReference type="PANTHER" id="PTHR11941:SF54">
    <property type="entry name" value="ENOYL-COA HYDRATASE, MITOCHONDRIAL"/>
    <property type="match status" value="1"/>
</dbReference>
<evidence type="ECO:0000313" key="5">
    <source>
        <dbReference type="Proteomes" id="UP000006377"/>
    </source>
</evidence>
<protein>
    <submittedName>
        <fullName evidence="4">Enoyl-CoA hydratase/isomerase</fullName>
    </submittedName>
</protein>
<name>A7HWE5_PARL1</name>
<keyword evidence="2" id="KW-0456">Lyase</keyword>
<dbReference type="PROSITE" id="PS00166">
    <property type="entry name" value="ENOYL_COA_HYDRATASE"/>
    <property type="match status" value="1"/>
</dbReference>
<dbReference type="Pfam" id="PF00378">
    <property type="entry name" value="ECH_1"/>
    <property type="match status" value="1"/>
</dbReference>
<sequence>MSISSPTSKMIAEKTGAIGWMIFNNPERLNAVGLEMWQAVPQILADFESDPEIRVIVLKGAGGKAFVAGADISQFGESRSTAEGILAYETATEVAFNAIADTAKPTIAMIDGYCIGGGLGIALSCDMRIAAEGSTFGIPAAKLGLAYGAGGTGRLVHVVGPSFAKEIFYTARRFTHEEALAMGLVNRVTTKDALENFVRDYCALIAENAPLTVGTAKQVVDEFTKAPGNFDAAKCDALIARCFASDDYKEGRAAFMEKRKPVFKGR</sequence>
<evidence type="ECO:0000256" key="3">
    <source>
        <dbReference type="RuleBase" id="RU003707"/>
    </source>
</evidence>
<dbReference type="InterPro" id="IPR001753">
    <property type="entry name" value="Enoyl-CoA_hydra/iso"/>
</dbReference>